<organism evidence="10 11">
    <name type="scientific">Azospirillum rugosum</name>
    <dbReference type="NCBI Taxonomy" id="416170"/>
    <lineage>
        <taxon>Bacteria</taxon>
        <taxon>Pseudomonadati</taxon>
        <taxon>Pseudomonadota</taxon>
        <taxon>Alphaproteobacteria</taxon>
        <taxon>Rhodospirillales</taxon>
        <taxon>Azospirillaceae</taxon>
        <taxon>Azospirillum</taxon>
    </lineage>
</organism>
<gene>
    <name evidence="10" type="ORF">J2851_003134</name>
</gene>
<name>A0ABS4SLB8_9PROT</name>
<evidence type="ECO:0000256" key="3">
    <source>
        <dbReference type="ARBA" id="ARBA00022475"/>
    </source>
</evidence>
<feature type="domain" description="MgtC/SapB/SrpB/YhiD N-terminal" evidence="9">
    <location>
        <begin position="20"/>
        <end position="143"/>
    </location>
</feature>
<dbReference type="PANTHER" id="PTHR33778:SF1">
    <property type="entry name" value="MAGNESIUM TRANSPORTER YHID-RELATED"/>
    <property type="match status" value="1"/>
</dbReference>
<comment type="subcellular location">
    <subcellularLocation>
        <location evidence="7">Cell inner membrane</location>
        <topology evidence="7">Multi-pass membrane protein</topology>
    </subcellularLocation>
    <subcellularLocation>
        <location evidence="1">Cell membrane</location>
        <topology evidence="1">Multi-pass membrane protein</topology>
    </subcellularLocation>
</comment>
<keyword evidence="7" id="KW-0997">Cell inner membrane</keyword>
<feature type="transmembrane region" description="Helical" evidence="7">
    <location>
        <begin position="80"/>
        <end position="98"/>
    </location>
</feature>
<dbReference type="InterPro" id="IPR049177">
    <property type="entry name" value="MgtC_SapB_SrpB_YhiD_N"/>
</dbReference>
<evidence type="ECO:0000256" key="4">
    <source>
        <dbReference type="ARBA" id="ARBA00022692"/>
    </source>
</evidence>
<evidence type="ECO:0000313" key="11">
    <source>
        <dbReference type="Proteomes" id="UP000781958"/>
    </source>
</evidence>
<dbReference type="RefSeq" id="WP_343206578.1">
    <property type="nucleotide sequence ID" value="NZ_JAGINP010000010.1"/>
</dbReference>
<feature type="transmembrane region" description="Helical" evidence="7">
    <location>
        <begin position="105"/>
        <end position="122"/>
    </location>
</feature>
<dbReference type="PANTHER" id="PTHR33778">
    <property type="entry name" value="PROTEIN MGTC"/>
    <property type="match status" value="1"/>
</dbReference>
<protein>
    <recommendedName>
        <fullName evidence="7">Protein MgtC</fullName>
    </recommendedName>
</protein>
<evidence type="ECO:0000256" key="7">
    <source>
        <dbReference type="RuleBase" id="RU365041"/>
    </source>
</evidence>
<reference evidence="10 11" key="1">
    <citation type="submission" date="2021-03" db="EMBL/GenBank/DDBJ databases">
        <title>Genomic Encyclopedia of Type Strains, Phase III (KMG-III): the genomes of soil and plant-associated and newly described type strains.</title>
        <authorList>
            <person name="Whitman W."/>
        </authorList>
    </citation>
    <scope>NUCLEOTIDE SEQUENCE [LARGE SCALE GENOMIC DNA]</scope>
    <source>
        <strain evidence="10 11">IMMIB AFH-6</strain>
    </source>
</reference>
<evidence type="ECO:0000256" key="8">
    <source>
        <dbReference type="SAM" id="MobiDB-lite"/>
    </source>
</evidence>
<dbReference type="PRINTS" id="PR01837">
    <property type="entry name" value="MGTCSAPBPROT"/>
</dbReference>
<comment type="similarity">
    <text evidence="2 7">Belongs to the MgtC/SapB family.</text>
</comment>
<comment type="caution">
    <text evidence="10">The sequence shown here is derived from an EMBL/GenBank/DDBJ whole genome shotgun (WGS) entry which is preliminary data.</text>
</comment>
<dbReference type="Pfam" id="PF02308">
    <property type="entry name" value="MgtC"/>
    <property type="match status" value="1"/>
</dbReference>
<evidence type="ECO:0000256" key="2">
    <source>
        <dbReference type="ARBA" id="ARBA00009298"/>
    </source>
</evidence>
<keyword evidence="11" id="KW-1185">Reference proteome</keyword>
<keyword evidence="4 7" id="KW-0812">Transmembrane</keyword>
<sequence>MALWLGETIISFEEILLRFGLASLFGLLLGLDREVRGISAGVRTHMLVALSSAVTMLFALELFEELSVRGESDPDPTRAIQGLAQAIGFLCAGVIFVARGSVRGLTTAASLWMTSAIGMAAGAGQYKIALAAILYAVAIVSVMWLVMRKKPVPGTALPEEADRKQGSGHPAPSHRADGA</sequence>
<proteinExistence type="inferred from homology"/>
<feature type="region of interest" description="Disordered" evidence="8">
    <location>
        <begin position="155"/>
        <end position="179"/>
    </location>
</feature>
<evidence type="ECO:0000256" key="6">
    <source>
        <dbReference type="ARBA" id="ARBA00023136"/>
    </source>
</evidence>
<evidence type="ECO:0000259" key="9">
    <source>
        <dbReference type="Pfam" id="PF02308"/>
    </source>
</evidence>
<keyword evidence="6 7" id="KW-0472">Membrane</keyword>
<evidence type="ECO:0000313" key="10">
    <source>
        <dbReference type="EMBL" id="MBP2293351.1"/>
    </source>
</evidence>
<dbReference type="Proteomes" id="UP000781958">
    <property type="component" value="Unassembled WGS sequence"/>
</dbReference>
<evidence type="ECO:0000256" key="1">
    <source>
        <dbReference type="ARBA" id="ARBA00004651"/>
    </source>
</evidence>
<evidence type="ECO:0000256" key="5">
    <source>
        <dbReference type="ARBA" id="ARBA00022989"/>
    </source>
</evidence>
<dbReference type="EMBL" id="JAGINP010000010">
    <property type="protein sequence ID" value="MBP2293351.1"/>
    <property type="molecule type" value="Genomic_DNA"/>
</dbReference>
<feature type="transmembrane region" description="Helical" evidence="7">
    <location>
        <begin position="15"/>
        <end position="31"/>
    </location>
</feature>
<keyword evidence="5 7" id="KW-1133">Transmembrane helix</keyword>
<dbReference type="InterPro" id="IPR003416">
    <property type="entry name" value="MgtC/SapB/SrpB/YhiD_fam"/>
</dbReference>
<feature type="transmembrane region" description="Helical" evidence="7">
    <location>
        <begin position="43"/>
        <end position="60"/>
    </location>
</feature>
<accession>A0ABS4SLB8</accession>
<keyword evidence="3" id="KW-1003">Cell membrane</keyword>
<feature type="transmembrane region" description="Helical" evidence="7">
    <location>
        <begin position="128"/>
        <end position="147"/>
    </location>
</feature>